<sequence>MASAGHLLLLLLCLLPVAPVLTIKKYQQLSHKRIGEPCETHNECQSDCCVTNSLNPQKFCTAQTVFQQCLSWKKPNGYICKDHLECQSKCCVINNHSVQTYCKAKTVFLQCLPWRKPNWDYCDYHSECRSKCCIRLNELSPNRCIPQSGILLQCLPWANSFLPRGLCLPVCFLIVLCLLVTWAQSVPWRPPYTLSPESVHGTMKTCRYYTSNHELPRPSMSVQARGSSWNLNVMT</sequence>
<dbReference type="Pfam" id="PF15083">
    <property type="entry name" value="Colipase-like"/>
    <property type="match status" value="1"/>
</dbReference>
<dbReference type="PANTHER" id="PTHR10041">
    <property type="entry name" value="COLIPASE"/>
    <property type="match status" value="1"/>
</dbReference>
<accession>A0A3Q1M3P3</accession>
<dbReference type="OrthoDB" id="9837822at2759"/>
<dbReference type="GO" id="GO:0008047">
    <property type="term" value="F:enzyme activator activity"/>
    <property type="evidence" value="ECO:0007669"/>
    <property type="project" value="InterPro"/>
</dbReference>
<reference evidence="3" key="3">
    <citation type="submission" date="2025-09" db="UniProtKB">
        <authorList>
            <consortium name="Ensembl"/>
        </authorList>
    </citation>
    <scope>IDENTIFICATION</scope>
    <source>
        <strain evidence="3">Hereford</strain>
    </source>
</reference>
<reference evidence="3" key="2">
    <citation type="submission" date="2025-08" db="UniProtKB">
        <authorList>
            <consortium name="Ensembl"/>
        </authorList>
    </citation>
    <scope>IDENTIFICATION</scope>
    <source>
        <strain evidence="3">Hereford</strain>
    </source>
</reference>
<dbReference type="GO" id="GO:0005576">
    <property type="term" value="C:extracellular region"/>
    <property type="evidence" value="ECO:0007669"/>
    <property type="project" value="InterPro"/>
</dbReference>
<dbReference type="VGNC" id="VGNC:106806">
    <property type="gene designation" value="LRCOL1"/>
</dbReference>
<dbReference type="Ensembl" id="ENSBTAT00000071878.2">
    <property type="protein sequence ID" value="ENSBTAP00000062817.2"/>
    <property type="gene ID" value="ENSBTAG00000049454.2"/>
</dbReference>
<dbReference type="InterPro" id="IPR001981">
    <property type="entry name" value="Colipase"/>
</dbReference>
<organism evidence="3 4">
    <name type="scientific">Bos taurus</name>
    <name type="common">Bovine</name>
    <dbReference type="NCBI Taxonomy" id="9913"/>
    <lineage>
        <taxon>Eukaryota</taxon>
        <taxon>Metazoa</taxon>
        <taxon>Chordata</taxon>
        <taxon>Craniata</taxon>
        <taxon>Vertebrata</taxon>
        <taxon>Euteleostomi</taxon>
        <taxon>Mammalia</taxon>
        <taxon>Eutheria</taxon>
        <taxon>Laurasiatheria</taxon>
        <taxon>Artiodactyla</taxon>
        <taxon>Ruminantia</taxon>
        <taxon>Pecora</taxon>
        <taxon>Bovidae</taxon>
        <taxon>Bovinae</taxon>
        <taxon>Bos</taxon>
    </lineage>
</organism>
<name>A0A3Q1M3P3_BOVIN</name>
<keyword evidence="1" id="KW-1133">Transmembrane helix</keyword>
<dbReference type="GO" id="GO:0007586">
    <property type="term" value="P:digestion"/>
    <property type="evidence" value="ECO:0007669"/>
    <property type="project" value="InterPro"/>
</dbReference>
<evidence type="ECO:0000256" key="2">
    <source>
        <dbReference type="SAM" id="SignalP"/>
    </source>
</evidence>
<evidence type="ECO:0000256" key="1">
    <source>
        <dbReference type="SAM" id="Phobius"/>
    </source>
</evidence>
<evidence type="ECO:0000313" key="4">
    <source>
        <dbReference type="Proteomes" id="UP000009136"/>
    </source>
</evidence>
<dbReference type="GeneTree" id="ENSGT00390000012041"/>
<evidence type="ECO:0000313" key="3">
    <source>
        <dbReference type="Ensembl" id="ENSBTAP00000062817.2"/>
    </source>
</evidence>
<reference evidence="3" key="1">
    <citation type="submission" date="2018-03" db="EMBL/GenBank/DDBJ databases">
        <title>ARS-UCD1.2.</title>
        <authorList>
            <person name="Rosen B.D."/>
            <person name="Bickhart D.M."/>
            <person name="Koren S."/>
            <person name="Schnabel R.D."/>
            <person name="Hall R."/>
            <person name="Zimin A."/>
            <person name="Dreischer C."/>
            <person name="Schultheiss S."/>
            <person name="Schroeder S.G."/>
            <person name="Elsik C.G."/>
            <person name="Couldrey C."/>
            <person name="Liu G.E."/>
            <person name="Van Tassell C.P."/>
            <person name="Phillippy A.M."/>
            <person name="Smith T.P.L."/>
            <person name="Medrano J.F."/>
        </authorList>
    </citation>
    <scope>NUCLEOTIDE SEQUENCE [LARGE SCALE GENOMIC DNA]</scope>
    <source>
        <strain evidence="3">Hereford</strain>
    </source>
</reference>
<dbReference type="GO" id="GO:0016042">
    <property type="term" value="P:lipid catabolic process"/>
    <property type="evidence" value="ECO:0007669"/>
    <property type="project" value="InterPro"/>
</dbReference>
<dbReference type="Bgee" id="ENSBTAG00000049454">
    <property type="expression patterns" value="Expressed in caput epididymis and 19 other cell types or tissues"/>
</dbReference>
<feature type="signal peptide" evidence="2">
    <location>
        <begin position="1"/>
        <end position="22"/>
    </location>
</feature>
<dbReference type="STRING" id="9913.ENSBTAP00000061032"/>
<gene>
    <name evidence="3 5" type="primary">LRCOL1</name>
</gene>
<proteinExistence type="predicted"/>
<dbReference type="PANTHER" id="PTHR10041:SF5">
    <property type="entry name" value="LEUCINE-RICH COLIPASE-LIKE PROTEIN 1"/>
    <property type="match status" value="1"/>
</dbReference>
<feature type="transmembrane region" description="Helical" evidence="1">
    <location>
        <begin position="161"/>
        <end position="183"/>
    </location>
</feature>
<keyword evidence="2" id="KW-0732">Signal</keyword>
<dbReference type="VEuPathDB" id="HostDB:ENSBTAG00000049454"/>
<dbReference type="Proteomes" id="UP000009136">
    <property type="component" value="Chromosome 17"/>
</dbReference>
<keyword evidence="1" id="KW-0472">Membrane</keyword>
<dbReference type="AlphaFoldDB" id="A0A3Q1M3P3"/>
<keyword evidence="1" id="KW-0812">Transmembrane</keyword>
<keyword evidence="4" id="KW-1185">Reference proteome</keyword>
<protein>
    <submittedName>
        <fullName evidence="3">Leucine rich colipase like 1</fullName>
    </submittedName>
</protein>
<evidence type="ECO:0000313" key="5">
    <source>
        <dbReference type="VGNC" id="VGNC:106806"/>
    </source>
</evidence>
<feature type="chain" id="PRO_5042205607" evidence="2">
    <location>
        <begin position="23"/>
        <end position="235"/>
    </location>
</feature>